<sequence>MKWRESTFALPALIGLLSALGLFAALLGDGWWDSLSWLGLGIPALLGVWPLLRRTRRNPEANERAG</sequence>
<keyword evidence="1" id="KW-1133">Transmembrane helix</keyword>
<dbReference type="RefSeq" id="WP_106741975.1">
    <property type="nucleotide sequence ID" value="NZ_CP027657.1"/>
</dbReference>
<name>A0A2R3QVX3_ECTME</name>
<dbReference type="AlphaFoldDB" id="A0A2R3QVX3"/>
<accession>A0A2R3QVX3</accession>
<gene>
    <name evidence="2" type="ORF">C7A17_25210</name>
</gene>
<organism evidence="2 3">
    <name type="scientific">Ectopseudomonas mendocina</name>
    <name type="common">Pseudomonas mendocina</name>
    <dbReference type="NCBI Taxonomy" id="300"/>
    <lineage>
        <taxon>Bacteria</taxon>
        <taxon>Pseudomonadati</taxon>
        <taxon>Pseudomonadota</taxon>
        <taxon>Gammaproteobacteria</taxon>
        <taxon>Pseudomonadales</taxon>
        <taxon>Pseudomonadaceae</taxon>
        <taxon>Ectopseudomonas</taxon>
    </lineage>
</organism>
<keyword evidence="1" id="KW-0812">Transmembrane</keyword>
<feature type="transmembrane region" description="Helical" evidence="1">
    <location>
        <begin position="34"/>
        <end position="52"/>
    </location>
</feature>
<evidence type="ECO:0000313" key="2">
    <source>
        <dbReference type="EMBL" id="AVO55908.1"/>
    </source>
</evidence>
<proteinExistence type="predicted"/>
<keyword evidence="1" id="KW-0472">Membrane</keyword>
<evidence type="ECO:0000256" key="1">
    <source>
        <dbReference type="SAM" id="Phobius"/>
    </source>
</evidence>
<evidence type="ECO:0000313" key="3">
    <source>
        <dbReference type="Proteomes" id="UP000238327"/>
    </source>
</evidence>
<dbReference type="Proteomes" id="UP000238327">
    <property type="component" value="Chromosome"/>
</dbReference>
<dbReference type="EMBL" id="CP027657">
    <property type="protein sequence ID" value="AVO55908.1"/>
    <property type="molecule type" value="Genomic_DNA"/>
</dbReference>
<dbReference type="OrthoDB" id="8968524at2"/>
<protein>
    <recommendedName>
        <fullName evidence="4">DUF4175 domain-containing protein</fullName>
    </recommendedName>
</protein>
<evidence type="ECO:0008006" key="4">
    <source>
        <dbReference type="Google" id="ProtNLM"/>
    </source>
</evidence>
<reference evidence="2 3" key="1">
    <citation type="submission" date="2018-03" db="EMBL/GenBank/DDBJ databases">
        <title>Complete genome sequence and methylome analysis of Pseudomonas mendocina NEB 698.</title>
        <authorList>
            <person name="Morgan R.D."/>
        </authorList>
    </citation>
    <scope>NUCLEOTIDE SEQUENCE [LARGE SCALE GENOMIC DNA]</scope>
    <source>
        <strain evidence="2 3">NEB698</strain>
    </source>
</reference>